<dbReference type="AlphaFoldDB" id="A0A2T0MU55"/>
<comment type="caution">
    <text evidence="1">The sequence shown here is derived from an EMBL/GenBank/DDBJ whole genome shotgun (WGS) entry which is preliminary data.</text>
</comment>
<gene>
    <name evidence="1" type="ORF">B0I32_113185</name>
</gene>
<proteinExistence type="predicted"/>
<dbReference type="Proteomes" id="UP000238312">
    <property type="component" value="Unassembled WGS sequence"/>
</dbReference>
<keyword evidence="2" id="KW-1185">Reference proteome</keyword>
<dbReference type="EMBL" id="PVNG01000013">
    <property type="protein sequence ID" value="PRX62231.1"/>
    <property type="molecule type" value="Genomic_DNA"/>
</dbReference>
<dbReference type="RefSeq" id="WP_281262624.1">
    <property type="nucleotide sequence ID" value="NZ_JBFAIB010000045.1"/>
</dbReference>
<sequence>MCRHRKRPEDPGKDNTTRRATIVAAAAAVARLIMDLVDKWRS</sequence>
<evidence type="ECO:0000313" key="2">
    <source>
        <dbReference type="Proteomes" id="UP000238312"/>
    </source>
</evidence>
<accession>A0A2T0MU55</accession>
<name>A0A2T0MU55_9ACTN</name>
<reference evidence="1 2" key="1">
    <citation type="submission" date="2018-03" db="EMBL/GenBank/DDBJ databases">
        <title>Genomic Encyclopedia of Type Strains, Phase III (KMG-III): the genomes of soil and plant-associated and newly described type strains.</title>
        <authorList>
            <person name="Whitman W."/>
        </authorList>
    </citation>
    <scope>NUCLEOTIDE SEQUENCE [LARGE SCALE GENOMIC DNA]</scope>
    <source>
        <strain evidence="1 2">CGMCC 4.7104</strain>
    </source>
</reference>
<evidence type="ECO:0000313" key="1">
    <source>
        <dbReference type="EMBL" id="PRX62231.1"/>
    </source>
</evidence>
<organism evidence="1 2">
    <name type="scientific">Nonomuraea fuscirosea</name>
    <dbReference type="NCBI Taxonomy" id="1291556"/>
    <lineage>
        <taxon>Bacteria</taxon>
        <taxon>Bacillati</taxon>
        <taxon>Actinomycetota</taxon>
        <taxon>Actinomycetes</taxon>
        <taxon>Streptosporangiales</taxon>
        <taxon>Streptosporangiaceae</taxon>
        <taxon>Nonomuraea</taxon>
    </lineage>
</organism>
<protein>
    <submittedName>
        <fullName evidence="1">Uncharacterized protein</fullName>
    </submittedName>
</protein>